<keyword evidence="1" id="KW-0472">Membrane</keyword>
<sequence length="62" mass="7265">MILLPQRTQSVAKFILKIYSWRFLAFLAVNIFLRLQSIYHAANAFFHPVNIKIEQKAQLTTT</sequence>
<evidence type="ECO:0000313" key="2">
    <source>
        <dbReference type="EMBL" id="QNO46835.1"/>
    </source>
</evidence>
<organism evidence="2">
    <name type="scientific">Candidatus Methanogaster sp. ANME-2c ERB4</name>
    <dbReference type="NCBI Taxonomy" id="2759911"/>
    <lineage>
        <taxon>Archaea</taxon>
        <taxon>Methanobacteriati</taxon>
        <taxon>Methanobacteriota</taxon>
        <taxon>Stenosarchaea group</taxon>
        <taxon>Methanomicrobia</taxon>
        <taxon>Methanosarcinales</taxon>
        <taxon>ANME-2 cluster</taxon>
        <taxon>Candidatus Methanogasteraceae</taxon>
        <taxon>Candidatus Methanogaster</taxon>
    </lineage>
</organism>
<keyword evidence="1" id="KW-1133">Transmembrane helix</keyword>
<dbReference type="EMBL" id="MT631224">
    <property type="protein sequence ID" value="QNO46835.1"/>
    <property type="molecule type" value="Genomic_DNA"/>
</dbReference>
<proteinExistence type="predicted"/>
<protein>
    <submittedName>
        <fullName evidence="2">Uncharacterized protein</fullName>
    </submittedName>
</protein>
<evidence type="ECO:0000256" key="1">
    <source>
        <dbReference type="SAM" id="Phobius"/>
    </source>
</evidence>
<keyword evidence="1" id="KW-0812">Transmembrane</keyword>
<feature type="transmembrane region" description="Helical" evidence="1">
    <location>
        <begin position="21"/>
        <end position="39"/>
    </location>
</feature>
<reference evidence="2" key="1">
    <citation type="submission" date="2020-06" db="EMBL/GenBank/DDBJ databases">
        <title>Unique genomic features of the anaerobic methanotrophic archaea.</title>
        <authorList>
            <person name="Chadwick G.L."/>
            <person name="Skennerton C.T."/>
            <person name="Laso-Perez R."/>
            <person name="Leu A.O."/>
            <person name="Speth D.R."/>
            <person name="Yu H."/>
            <person name="Morgan-Lang C."/>
            <person name="Hatzenpichler R."/>
            <person name="Goudeau D."/>
            <person name="Malmstrom R."/>
            <person name="Brazelton W.J."/>
            <person name="Woyke T."/>
            <person name="Hallam S.J."/>
            <person name="Tyson G.W."/>
            <person name="Wegener G."/>
            <person name="Boetius A."/>
            <person name="Orphan V."/>
        </authorList>
    </citation>
    <scope>NUCLEOTIDE SEQUENCE</scope>
</reference>
<name>A0A7G9YFQ1_9EURY</name>
<dbReference type="AlphaFoldDB" id="A0A7G9YFQ1"/>
<gene>
    <name evidence="2" type="ORF">CHONIPKK_00008</name>
</gene>
<accession>A0A7G9YFQ1</accession>